<evidence type="ECO:0000313" key="3">
    <source>
        <dbReference type="Proteomes" id="UP001141327"/>
    </source>
</evidence>
<dbReference type="EMBL" id="JAPMOS010000073">
    <property type="protein sequence ID" value="KAJ4456354.1"/>
    <property type="molecule type" value="Genomic_DNA"/>
</dbReference>
<organism evidence="2 3">
    <name type="scientific">Paratrimastix pyriformis</name>
    <dbReference type="NCBI Taxonomy" id="342808"/>
    <lineage>
        <taxon>Eukaryota</taxon>
        <taxon>Metamonada</taxon>
        <taxon>Preaxostyla</taxon>
        <taxon>Paratrimastigidae</taxon>
        <taxon>Paratrimastix</taxon>
    </lineage>
</organism>
<feature type="compositionally biased region" description="Polar residues" evidence="1">
    <location>
        <begin position="423"/>
        <end position="434"/>
    </location>
</feature>
<accession>A0ABQ8UAM4</accession>
<keyword evidence="3" id="KW-1185">Reference proteome</keyword>
<evidence type="ECO:0000313" key="2">
    <source>
        <dbReference type="EMBL" id="KAJ4456354.1"/>
    </source>
</evidence>
<protein>
    <submittedName>
        <fullName evidence="2">Uncharacterized protein</fullName>
    </submittedName>
</protein>
<proteinExistence type="predicted"/>
<feature type="compositionally biased region" description="Gly residues" evidence="1">
    <location>
        <begin position="410"/>
        <end position="419"/>
    </location>
</feature>
<sequence length="509" mass="55128">MPLPLSVDGEGELKETARQIKAFELFATEPTALLCETFKFIRLKLSCGPEDIRGLVDDALHYMDEVDYLKQDQAGISPDVVEAVSFEDRLLAPILSVVEGAPPFEHVCHGPDPPGGAEERSLDKATKMLLWFQDQFVRYPLFDRDLFPKSRPLRALIRGLAGPAQPQRAARPQGAKWSLAHCQRAWRSNSIADRQVKLGWWLIFLNQMVRVYPSDPSTTAFLKHNMHSFILTRASSENVSLFQTFFAGLDDIRRAAVDAAVADPHPRPVPHHALDRRGAAGDHHAPPGSPASPLGERFLTQLHSGSTATLRRAGPTRHRLGGQQQDRASSVMLAPAAKVAAGARKLGLVVAVERVWLQVDPQTCRVLKRGERVDEPFQQVFTSVLPGAFRLFTNRATWTPYSASSALAASGGGGGGGHLGNRTHASSFRTAGRASTTTLGTSLRALIPEMPRAPRRPSLAGPGLCRSPGVGARLGQASLKYLPEAVRGASRGQARSASMCAGRRQSPGG</sequence>
<feature type="compositionally biased region" description="Basic and acidic residues" evidence="1">
    <location>
        <begin position="272"/>
        <end position="285"/>
    </location>
</feature>
<dbReference type="Proteomes" id="UP001141327">
    <property type="component" value="Unassembled WGS sequence"/>
</dbReference>
<feature type="region of interest" description="Disordered" evidence="1">
    <location>
        <begin position="409"/>
        <end position="434"/>
    </location>
</feature>
<feature type="region of interest" description="Disordered" evidence="1">
    <location>
        <begin position="263"/>
        <end position="327"/>
    </location>
</feature>
<comment type="caution">
    <text evidence="2">The sequence shown here is derived from an EMBL/GenBank/DDBJ whole genome shotgun (WGS) entry which is preliminary data.</text>
</comment>
<gene>
    <name evidence="2" type="ORF">PAPYR_8476</name>
</gene>
<name>A0ABQ8UAM4_9EUKA</name>
<evidence type="ECO:0000256" key="1">
    <source>
        <dbReference type="SAM" id="MobiDB-lite"/>
    </source>
</evidence>
<reference evidence="2" key="1">
    <citation type="journal article" date="2022" name="bioRxiv">
        <title>Genomics of Preaxostyla Flagellates Illuminates Evolutionary Transitions and the Path Towards Mitochondrial Loss.</title>
        <authorList>
            <person name="Novak L.V.F."/>
            <person name="Treitli S.C."/>
            <person name="Pyrih J."/>
            <person name="Halakuc P."/>
            <person name="Pipaliya S.V."/>
            <person name="Vacek V."/>
            <person name="Brzon O."/>
            <person name="Soukal P."/>
            <person name="Eme L."/>
            <person name="Dacks J.B."/>
            <person name="Karnkowska A."/>
            <person name="Elias M."/>
            <person name="Hampl V."/>
        </authorList>
    </citation>
    <scope>NUCLEOTIDE SEQUENCE</scope>
    <source>
        <strain evidence="2">RCP-MX</strain>
    </source>
</reference>